<accession>A0A2K9NHT9</accession>
<organism evidence="7 8">
    <name type="scientific">Niveispirillum cyanobacteriorum</name>
    <dbReference type="NCBI Taxonomy" id="1612173"/>
    <lineage>
        <taxon>Bacteria</taxon>
        <taxon>Pseudomonadati</taxon>
        <taxon>Pseudomonadota</taxon>
        <taxon>Alphaproteobacteria</taxon>
        <taxon>Rhodospirillales</taxon>
        <taxon>Azospirillaceae</taxon>
        <taxon>Niveispirillum</taxon>
    </lineage>
</organism>
<dbReference type="EMBL" id="CP025612">
    <property type="protein sequence ID" value="AUN32631.1"/>
    <property type="molecule type" value="Genomic_DNA"/>
</dbReference>
<sequence>MIPVPLRHRRFRWFFAARLLTMLAHSATVICLGWLVYDLARQTMDVRAAAFRLGLIGAVQFLPFLLFSPFAGYVADRFNRRRVVMLSLTAQMASIAAVGLLVWSGKATLPTLYILAAFIAAARSFYMPANNALTPKLVPPEILPNAIALYAISGRVGAIIGPTLGGFVFAVSPWGAFGFSAVLLALAVTGQLIVGPIEQPPGTGTSKPLGMIRDGFRYVVSNRMLLGAISLDMFSVLLGGVTAMLPVFARDILQAGPEGLGLLRTAPSIGAVLTGVWLSMRPLRSGVGVKMLIAVAIFGVCTVVFGLSTHLPLSIGCLVVLGAADMISVNVRQSLVTIATPDTMRGRVGAVSTLFISASNELGEMESGALAAAIGPVGSVVVGGTCAVGIAVAWAKLFPELRHARDFNPPQPNSSVSTPA</sequence>
<dbReference type="KEGG" id="ncb:C0V82_20105"/>
<evidence type="ECO:0000256" key="6">
    <source>
        <dbReference type="ARBA" id="ARBA00023136"/>
    </source>
</evidence>
<dbReference type="GO" id="GO:0005886">
    <property type="term" value="C:plasma membrane"/>
    <property type="evidence" value="ECO:0007669"/>
    <property type="project" value="UniProtKB-SubCell"/>
</dbReference>
<evidence type="ECO:0000256" key="1">
    <source>
        <dbReference type="ARBA" id="ARBA00004651"/>
    </source>
</evidence>
<dbReference type="Proteomes" id="UP000234752">
    <property type="component" value="Chromosome eg_2"/>
</dbReference>
<dbReference type="InterPro" id="IPR010290">
    <property type="entry name" value="TM_effector"/>
</dbReference>
<keyword evidence="8" id="KW-1185">Reference proteome</keyword>
<comment type="subcellular location">
    <subcellularLocation>
        <location evidence="1">Cell membrane</location>
        <topology evidence="1">Multi-pass membrane protein</topology>
    </subcellularLocation>
</comment>
<dbReference type="PANTHER" id="PTHR23513">
    <property type="entry name" value="INTEGRAL MEMBRANE EFFLUX PROTEIN-RELATED"/>
    <property type="match status" value="1"/>
</dbReference>
<evidence type="ECO:0000313" key="7">
    <source>
        <dbReference type="EMBL" id="AUN32631.1"/>
    </source>
</evidence>
<dbReference type="PROSITE" id="PS50850">
    <property type="entry name" value="MFS"/>
    <property type="match status" value="1"/>
</dbReference>
<gene>
    <name evidence="7" type="ORF">C0V82_20105</name>
</gene>
<evidence type="ECO:0000256" key="3">
    <source>
        <dbReference type="ARBA" id="ARBA00022475"/>
    </source>
</evidence>
<dbReference type="OrthoDB" id="7283966at2"/>
<dbReference type="GO" id="GO:0022857">
    <property type="term" value="F:transmembrane transporter activity"/>
    <property type="evidence" value="ECO:0007669"/>
    <property type="project" value="InterPro"/>
</dbReference>
<evidence type="ECO:0000313" key="8">
    <source>
        <dbReference type="Proteomes" id="UP000234752"/>
    </source>
</evidence>
<evidence type="ECO:0000256" key="2">
    <source>
        <dbReference type="ARBA" id="ARBA00022448"/>
    </source>
</evidence>
<evidence type="ECO:0000256" key="4">
    <source>
        <dbReference type="ARBA" id="ARBA00022692"/>
    </source>
</evidence>
<dbReference type="InterPro" id="IPR036259">
    <property type="entry name" value="MFS_trans_sf"/>
</dbReference>
<keyword evidence="6" id="KW-0472">Membrane</keyword>
<evidence type="ECO:0000256" key="5">
    <source>
        <dbReference type="ARBA" id="ARBA00022989"/>
    </source>
</evidence>
<protein>
    <submittedName>
        <fullName evidence="7">MFS transporter</fullName>
    </submittedName>
</protein>
<dbReference type="CDD" id="cd06173">
    <property type="entry name" value="MFS_MefA_like"/>
    <property type="match status" value="1"/>
</dbReference>
<keyword evidence="4" id="KW-0812">Transmembrane</keyword>
<dbReference type="Pfam" id="PF05977">
    <property type="entry name" value="MFS_3"/>
    <property type="match status" value="1"/>
</dbReference>
<dbReference type="PANTHER" id="PTHR23513:SF9">
    <property type="entry name" value="ENTEROBACTIN EXPORTER ENTS"/>
    <property type="match status" value="1"/>
</dbReference>
<dbReference type="Gene3D" id="1.20.1250.20">
    <property type="entry name" value="MFS general substrate transporter like domains"/>
    <property type="match status" value="1"/>
</dbReference>
<dbReference type="InterPro" id="IPR020846">
    <property type="entry name" value="MFS_dom"/>
</dbReference>
<dbReference type="SUPFAM" id="SSF103473">
    <property type="entry name" value="MFS general substrate transporter"/>
    <property type="match status" value="1"/>
</dbReference>
<proteinExistence type="predicted"/>
<name>A0A2K9NHT9_9PROT</name>
<reference evidence="7 8" key="1">
    <citation type="submission" date="2017-12" db="EMBL/GenBank/DDBJ databases">
        <title>Genomes of bacteria within cyanobacterial aggregates.</title>
        <authorList>
            <person name="Cai H."/>
        </authorList>
    </citation>
    <scope>NUCLEOTIDE SEQUENCE [LARGE SCALE GENOMIC DNA]</scope>
    <source>
        <strain evidence="7 8">TH16</strain>
    </source>
</reference>
<dbReference type="AlphaFoldDB" id="A0A2K9NHT9"/>
<dbReference type="RefSeq" id="WP_102114164.1">
    <property type="nucleotide sequence ID" value="NZ_BMGN01000007.1"/>
</dbReference>
<keyword evidence="2" id="KW-0813">Transport</keyword>
<keyword evidence="5" id="KW-1133">Transmembrane helix</keyword>
<keyword evidence="3" id="KW-1003">Cell membrane</keyword>